<gene>
    <name evidence="1" type="ORF">C427_3299</name>
</gene>
<protein>
    <submittedName>
        <fullName evidence="1">Uncharacterized protein</fullName>
    </submittedName>
</protein>
<proteinExistence type="predicted"/>
<accession>K7ABK1</accession>
<keyword evidence="2" id="KW-1185">Reference proteome</keyword>
<dbReference type="EMBL" id="CP003837">
    <property type="protein sequence ID" value="AGH45408.1"/>
    <property type="molecule type" value="Genomic_DNA"/>
</dbReference>
<dbReference type="Proteomes" id="UP000011864">
    <property type="component" value="Chromosome"/>
</dbReference>
<dbReference type="AlphaFoldDB" id="K7ABK1"/>
<organism evidence="1 2">
    <name type="scientific">Paraglaciecola psychrophila 170</name>
    <dbReference type="NCBI Taxonomy" id="1129794"/>
    <lineage>
        <taxon>Bacteria</taxon>
        <taxon>Pseudomonadati</taxon>
        <taxon>Pseudomonadota</taxon>
        <taxon>Gammaproteobacteria</taxon>
        <taxon>Alteromonadales</taxon>
        <taxon>Alteromonadaceae</taxon>
        <taxon>Paraglaciecola</taxon>
    </lineage>
</organism>
<evidence type="ECO:0000313" key="1">
    <source>
        <dbReference type="EMBL" id="AGH45408.1"/>
    </source>
</evidence>
<dbReference type="KEGG" id="gps:C427_3299"/>
<sequence length="50" mass="6304">MIHFFIVTSKKFYYSHSVNKQKTNQFYFLLRKTHHRVYRDESQLTEIKQH</sequence>
<name>K7ABK1_9ALTE</name>
<evidence type="ECO:0000313" key="2">
    <source>
        <dbReference type="Proteomes" id="UP000011864"/>
    </source>
</evidence>
<dbReference type="HOGENOM" id="CLU_3120839_0_0_6"/>
<reference evidence="1 2" key="1">
    <citation type="journal article" date="2013" name="Genome Announc.">
        <title>Complete Genome Sequence of Glaciecola psychrophila Strain 170T.</title>
        <authorList>
            <person name="Yin J."/>
            <person name="Chen J."/>
            <person name="Liu G."/>
            <person name="Yu Y."/>
            <person name="Song L."/>
            <person name="Wang X."/>
            <person name="Qu X."/>
        </authorList>
    </citation>
    <scope>NUCLEOTIDE SEQUENCE [LARGE SCALE GENOMIC DNA]</scope>
    <source>
        <strain evidence="1 2">170</strain>
    </source>
</reference>